<comment type="caution">
    <text evidence="10">The sequence shown here is derived from an EMBL/GenBank/DDBJ whole genome shotgun (WGS) entry which is preliminary data.</text>
</comment>
<comment type="subcellular location">
    <subcellularLocation>
        <location evidence="7">Cytoplasm</location>
    </subcellularLocation>
</comment>
<dbReference type="HAMAP" id="MF_00384">
    <property type="entry name" value="Homoser_kinase"/>
    <property type="match status" value="1"/>
</dbReference>
<evidence type="ECO:0000259" key="9">
    <source>
        <dbReference type="Pfam" id="PF08544"/>
    </source>
</evidence>
<dbReference type="PRINTS" id="PR00958">
    <property type="entry name" value="HOMSERKINASE"/>
</dbReference>
<evidence type="ECO:0000256" key="3">
    <source>
        <dbReference type="ARBA" id="ARBA00022697"/>
    </source>
</evidence>
<comment type="function">
    <text evidence="7">Catalyzes the ATP-dependent phosphorylation of L-homoserine to L-homoserine phosphate.</text>
</comment>
<dbReference type="InterPro" id="IPR000870">
    <property type="entry name" value="Homoserine_kinase"/>
</dbReference>
<dbReference type="GO" id="GO:0005524">
    <property type="term" value="F:ATP binding"/>
    <property type="evidence" value="ECO:0007669"/>
    <property type="project" value="UniProtKB-UniRule"/>
</dbReference>
<protein>
    <recommendedName>
        <fullName evidence="7">Homoserine kinase</fullName>
        <shortName evidence="7">HK</shortName>
        <shortName evidence="7">HSK</shortName>
        <ecNumber evidence="7">2.7.1.39</ecNumber>
    </recommendedName>
</protein>
<sequence>MRAFCSSANLGPGYDIVGLALNAFHDIVEVELVKGDGRAEVVDVRGPYSNSIPLGERNSAAEAARAALKLAEQRLDAKISIWKGVPPRRGLGSSGASAAATVRAIDILLGGVLKDEELVKAASEGERISSGSAHPDNVAPSLFGGLVVIGREVLKFKPDFEFLLAIPWIDVPENKTEYMRNLIPKEVPLDKFSKHCLHLSHLMLGIALNDARIFGEGMNYSFIDECRSRSIPGFDELRRRALENGALGVSISGAGPSILILCEDCPRVSRVLRDEFKRIGVPATILEASPAEGASAL</sequence>
<dbReference type="PANTHER" id="PTHR20861:SF1">
    <property type="entry name" value="HOMOSERINE KINASE"/>
    <property type="match status" value="1"/>
</dbReference>
<evidence type="ECO:0000256" key="5">
    <source>
        <dbReference type="ARBA" id="ARBA00022777"/>
    </source>
</evidence>
<dbReference type="NCBIfam" id="NF002288">
    <property type="entry name" value="PRK01212.1-4"/>
    <property type="match status" value="1"/>
</dbReference>
<reference evidence="10 11" key="1">
    <citation type="submission" date="2018-10" db="EMBL/GenBank/DDBJ databases">
        <title>Co-occurring genomic capacity for anaerobic methane metabolism and dissimilatory sulfite reduction discovered in the Korarchaeota.</title>
        <authorList>
            <person name="Mckay L.J."/>
            <person name="Dlakic M."/>
            <person name="Fields M.W."/>
            <person name="Delmont T.O."/>
            <person name="Eren A.M."/>
            <person name="Jay Z.J."/>
            <person name="Klingelsmith K.B."/>
            <person name="Rusch D.B."/>
            <person name="Inskeep W.P."/>
        </authorList>
    </citation>
    <scope>NUCLEOTIDE SEQUENCE [LARGE SCALE GENOMIC DNA]</scope>
    <source>
        <strain evidence="10 11">WS</strain>
    </source>
</reference>
<dbReference type="UniPathway" id="UPA00050">
    <property type="reaction ID" value="UER00064"/>
</dbReference>
<dbReference type="GO" id="GO:0005737">
    <property type="term" value="C:cytoplasm"/>
    <property type="evidence" value="ECO:0007669"/>
    <property type="project" value="UniProtKB-SubCell"/>
</dbReference>
<dbReference type="EMBL" id="RCOR01000006">
    <property type="protein sequence ID" value="RSN70596.1"/>
    <property type="molecule type" value="Genomic_DNA"/>
</dbReference>
<comment type="catalytic activity">
    <reaction evidence="7">
        <text>L-homoserine + ATP = O-phospho-L-homoserine + ADP + H(+)</text>
        <dbReference type="Rhea" id="RHEA:13985"/>
        <dbReference type="ChEBI" id="CHEBI:15378"/>
        <dbReference type="ChEBI" id="CHEBI:30616"/>
        <dbReference type="ChEBI" id="CHEBI:57476"/>
        <dbReference type="ChEBI" id="CHEBI:57590"/>
        <dbReference type="ChEBI" id="CHEBI:456216"/>
        <dbReference type="EC" id="2.7.1.39"/>
    </reaction>
</comment>
<evidence type="ECO:0000256" key="4">
    <source>
        <dbReference type="ARBA" id="ARBA00022741"/>
    </source>
</evidence>
<comment type="similarity">
    <text evidence="7">Belongs to the GHMP kinase family. Homoserine kinase subfamily.</text>
</comment>
<dbReference type="EC" id="2.7.1.39" evidence="7"/>
<evidence type="ECO:0000256" key="6">
    <source>
        <dbReference type="ARBA" id="ARBA00022840"/>
    </source>
</evidence>
<evidence type="ECO:0000256" key="1">
    <source>
        <dbReference type="ARBA" id="ARBA00022605"/>
    </source>
</evidence>
<organism evidence="10 11">
    <name type="scientific">Candidatus Korarchaeum cryptofilum</name>
    <dbReference type="NCBI Taxonomy" id="498846"/>
    <lineage>
        <taxon>Archaea</taxon>
        <taxon>Thermoproteota</taxon>
        <taxon>Candidatus Korarchaeia</taxon>
        <taxon>Candidatus Korarchaeales</taxon>
        <taxon>Candidatus Korarchaeaceae</taxon>
        <taxon>Candidatus Korarchaeum</taxon>
    </lineage>
</organism>
<dbReference type="SUPFAM" id="SSF55060">
    <property type="entry name" value="GHMP Kinase, C-terminal domain"/>
    <property type="match status" value="1"/>
</dbReference>
<dbReference type="Pfam" id="PF08544">
    <property type="entry name" value="GHMP_kinases_C"/>
    <property type="match status" value="1"/>
</dbReference>
<evidence type="ECO:0000259" key="8">
    <source>
        <dbReference type="Pfam" id="PF00288"/>
    </source>
</evidence>
<dbReference type="InterPro" id="IPR006204">
    <property type="entry name" value="GHMP_kinase_N_dom"/>
</dbReference>
<keyword evidence="6 7" id="KW-0067">ATP-binding</keyword>
<feature type="domain" description="GHMP kinase N-terminal" evidence="8">
    <location>
        <begin position="65"/>
        <end position="145"/>
    </location>
</feature>
<keyword evidence="1 7" id="KW-0028">Amino-acid biosynthesis</keyword>
<dbReference type="AlphaFoldDB" id="A0A3R9PDN4"/>
<dbReference type="Gene3D" id="3.30.230.10">
    <property type="match status" value="1"/>
</dbReference>
<dbReference type="Proteomes" id="UP000278149">
    <property type="component" value="Unassembled WGS sequence"/>
</dbReference>
<dbReference type="Pfam" id="PF00288">
    <property type="entry name" value="GHMP_kinases_N"/>
    <property type="match status" value="1"/>
</dbReference>
<accession>A0A3R9PDN4</accession>
<gene>
    <name evidence="7" type="primary">thrB</name>
    <name evidence="10" type="ORF">D9Q81_00900</name>
</gene>
<comment type="pathway">
    <text evidence="7">Amino-acid biosynthesis; L-threonine biosynthesis; L-threonine from L-aspartate: step 4/5.</text>
</comment>
<name>A0A3R9PDN4_9CREN</name>
<dbReference type="SUPFAM" id="SSF54211">
    <property type="entry name" value="Ribosomal protein S5 domain 2-like"/>
    <property type="match status" value="1"/>
</dbReference>
<dbReference type="InterPro" id="IPR036554">
    <property type="entry name" value="GHMP_kinase_C_sf"/>
</dbReference>
<evidence type="ECO:0000313" key="11">
    <source>
        <dbReference type="Proteomes" id="UP000278149"/>
    </source>
</evidence>
<dbReference type="PIRSF" id="PIRSF000676">
    <property type="entry name" value="Homoser_kin"/>
    <property type="match status" value="1"/>
</dbReference>
<feature type="binding site" evidence="7">
    <location>
        <begin position="86"/>
        <end position="96"/>
    </location>
    <ligand>
        <name>ATP</name>
        <dbReference type="ChEBI" id="CHEBI:30616"/>
    </ligand>
</feature>
<keyword evidence="2 7" id="KW-0808">Transferase</keyword>
<proteinExistence type="inferred from homology"/>
<dbReference type="GO" id="GO:0009088">
    <property type="term" value="P:threonine biosynthetic process"/>
    <property type="evidence" value="ECO:0007669"/>
    <property type="project" value="UniProtKB-UniRule"/>
</dbReference>
<dbReference type="RefSeq" id="WP_125740535.1">
    <property type="nucleotide sequence ID" value="NZ_RCOR01000006.1"/>
</dbReference>
<dbReference type="InterPro" id="IPR013750">
    <property type="entry name" value="GHMP_kinase_C_dom"/>
</dbReference>
<evidence type="ECO:0000256" key="7">
    <source>
        <dbReference type="HAMAP-Rule" id="MF_00384"/>
    </source>
</evidence>
<keyword evidence="7" id="KW-0963">Cytoplasm</keyword>
<dbReference type="PANTHER" id="PTHR20861">
    <property type="entry name" value="HOMOSERINE/4-DIPHOSPHOCYTIDYL-2-C-METHYL-D-ERYTHRITOL KINASE"/>
    <property type="match status" value="1"/>
</dbReference>
<keyword evidence="4 7" id="KW-0547">Nucleotide-binding</keyword>
<dbReference type="InterPro" id="IPR014721">
    <property type="entry name" value="Ribsml_uS5_D2-typ_fold_subgr"/>
</dbReference>
<dbReference type="Gene3D" id="3.30.70.890">
    <property type="entry name" value="GHMP kinase, C-terminal domain"/>
    <property type="match status" value="1"/>
</dbReference>
<dbReference type="InterPro" id="IPR020568">
    <property type="entry name" value="Ribosomal_Su5_D2-typ_SF"/>
</dbReference>
<feature type="domain" description="GHMP kinase C-terminal" evidence="9">
    <location>
        <begin position="207"/>
        <end position="272"/>
    </location>
</feature>
<dbReference type="GO" id="GO:0004413">
    <property type="term" value="F:homoserine kinase activity"/>
    <property type="evidence" value="ECO:0007669"/>
    <property type="project" value="UniProtKB-UniRule"/>
</dbReference>
<keyword evidence="5 7" id="KW-0418">Kinase</keyword>
<evidence type="ECO:0000256" key="2">
    <source>
        <dbReference type="ARBA" id="ARBA00022679"/>
    </source>
</evidence>
<keyword evidence="3 7" id="KW-0791">Threonine biosynthesis</keyword>
<evidence type="ECO:0000313" key="10">
    <source>
        <dbReference type="EMBL" id="RSN70596.1"/>
    </source>
</evidence>